<sequence>MDAAPSAKRRRQSSDPAVRRPVAQRDPSLKTPVKERSEENGAASKLPIAAFREGIVSAVRQHRVVVLVGETGSGKTTQVPRFLYEAAVNGRSEVANHVASEMGCQIGGLVGYHVRFLNRTSRETVLKCVVVMSATIHAAPFVNFFGGPEKVHLLQAAMLAVLQLHVTRPLGDILVPGQEEIEGLQRLLEEKQEILAKQRQDHPEKGVLERAGGQPVAVSSHDWPTFENVPNMVIRPIYAALPFEQQALVFEATPPGYRKVVLATNIAETSITIPGIRFVVDTGIMKLKMCHPQTGIEMLRTVETSQASAIQRAGRAGREAPGEVFRLYVESDYHKMPVQTPAEILRLEMASVYINLKVDRPPREAIEKAAHFLCRIGALDTRDAGIVAMLSADAPIFTTSRKRGSAQQAKPYQHQDGDHLSLLSAFRNWRKQKKPKAYAAENGLSHSALEKENIRKQLKERMQQATWEGLFLQTAQRDEVNQNLYRTLLSRQVRRQSCVVYSDLVVTSKTYLRTVTEATLCKARAQATRVAGRFEEGGPHFPERGRVKISMLSLSLSNSVHPSAQPKPGPSQLGQSQPACSSRKVPAHLTVAASLAAGAFVTERRHARWRRSTLLVRAVRSEADIFQKFETLTATKQLAERSGDQEVVSRIDTLLKQHEKSNPVAALAYRRQRRLQVACDTVLLGGDTLKARKDAIGVLKDLAAPPLPTPEAEDALFRVLREVVGADAAELRQAADEALWHVWHQTDDEDAAEMMRTGCSYMEGDRLSESLQLFTDLVQESPTFGEAWNKRATVYYMLKEFRQSIEDCEKVLELNPRHFGCLSGLGMCYAALGEPAKAAHWYKKALSVHPSMRGPRKALDGLEREKYVEEFFEPKVKTALESLTGDAFWPAENPEGIHLEWDVHRINLEKSNRNPNAGAHTYFFRACVRNRALGKSCVRSLARFYALRFASGKIFPLQRPTYGEAEFVLEPGQEYKYSWIFTTDTDLLGMVGGMLLERLDRVEAAEDDRFLFASLGKLSFEEAPTVPMHKIEYMNQGHIYMGELNFKASRDS</sequence>
<dbReference type="GO" id="GO:0016787">
    <property type="term" value="F:hydrolase activity"/>
    <property type="evidence" value="ECO:0007669"/>
    <property type="project" value="UniProtKB-KW"/>
</dbReference>
<dbReference type="SMART" id="SM00028">
    <property type="entry name" value="TPR"/>
    <property type="match status" value="2"/>
</dbReference>
<dbReference type="PANTHER" id="PTHR18934">
    <property type="entry name" value="ATP-DEPENDENT RNA HELICASE"/>
    <property type="match status" value="1"/>
</dbReference>
<name>A0A1Q9CVI6_SYMMI</name>
<dbReference type="InterPro" id="IPR019734">
    <property type="entry name" value="TPR_rpt"/>
</dbReference>
<dbReference type="AlphaFoldDB" id="A0A1Q9CVI6"/>
<dbReference type="Proteomes" id="UP000186817">
    <property type="component" value="Unassembled WGS sequence"/>
</dbReference>
<feature type="domain" description="Helicase C-terminal" evidence="7">
    <location>
        <begin position="153"/>
        <end position="360"/>
    </location>
</feature>
<gene>
    <name evidence="8" type="primary">DHX8</name>
    <name evidence="8" type="ORF">AK812_SmicGene31891</name>
</gene>
<keyword evidence="3 8" id="KW-0347">Helicase</keyword>
<comment type="caution">
    <text evidence="8">The sequence shown here is derived from an EMBL/GenBank/DDBJ whole genome shotgun (WGS) entry which is preliminary data.</text>
</comment>
<evidence type="ECO:0000256" key="1">
    <source>
        <dbReference type="ARBA" id="ARBA00022741"/>
    </source>
</evidence>
<dbReference type="Pfam" id="PF00515">
    <property type="entry name" value="TPR_1"/>
    <property type="match status" value="1"/>
</dbReference>
<dbReference type="PROSITE" id="PS51194">
    <property type="entry name" value="HELICASE_CTER"/>
    <property type="match status" value="1"/>
</dbReference>
<dbReference type="Gene3D" id="3.40.50.300">
    <property type="entry name" value="P-loop containing nucleotide triphosphate hydrolases"/>
    <property type="match status" value="2"/>
</dbReference>
<keyword evidence="1" id="KW-0547">Nucleotide-binding</keyword>
<dbReference type="SMART" id="SM00490">
    <property type="entry name" value="HELICc"/>
    <property type="match status" value="1"/>
</dbReference>
<dbReference type="GO" id="GO:0005524">
    <property type="term" value="F:ATP binding"/>
    <property type="evidence" value="ECO:0007669"/>
    <property type="project" value="UniProtKB-KW"/>
</dbReference>
<evidence type="ECO:0000259" key="7">
    <source>
        <dbReference type="PROSITE" id="PS51194"/>
    </source>
</evidence>
<feature type="region of interest" description="Disordered" evidence="6">
    <location>
        <begin position="1"/>
        <end position="42"/>
    </location>
</feature>
<evidence type="ECO:0000256" key="2">
    <source>
        <dbReference type="ARBA" id="ARBA00022801"/>
    </source>
</evidence>
<feature type="repeat" description="TPR" evidence="5">
    <location>
        <begin position="785"/>
        <end position="818"/>
    </location>
</feature>
<feature type="repeat" description="TPR" evidence="5">
    <location>
        <begin position="819"/>
        <end position="852"/>
    </location>
</feature>
<accession>A0A1Q9CVI6</accession>
<keyword evidence="2" id="KW-0378">Hydrolase</keyword>
<dbReference type="Pfam" id="PF13181">
    <property type="entry name" value="TPR_8"/>
    <property type="match status" value="1"/>
</dbReference>
<dbReference type="SUPFAM" id="SSF52540">
    <property type="entry name" value="P-loop containing nucleoside triphosphate hydrolases"/>
    <property type="match status" value="1"/>
</dbReference>
<evidence type="ECO:0000256" key="5">
    <source>
        <dbReference type="PROSITE-ProRule" id="PRU00339"/>
    </source>
</evidence>
<evidence type="ECO:0000256" key="4">
    <source>
        <dbReference type="ARBA" id="ARBA00022840"/>
    </source>
</evidence>
<dbReference type="GO" id="GO:0005730">
    <property type="term" value="C:nucleolus"/>
    <property type="evidence" value="ECO:0007669"/>
    <property type="project" value="TreeGrafter"/>
</dbReference>
<keyword evidence="5" id="KW-0802">TPR repeat</keyword>
<dbReference type="SUPFAM" id="SSF48452">
    <property type="entry name" value="TPR-like"/>
    <property type="match status" value="1"/>
</dbReference>
<dbReference type="CDD" id="cd18791">
    <property type="entry name" value="SF2_C_RHA"/>
    <property type="match status" value="1"/>
</dbReference>
<dbReference type="GO" id="GO:0000462">
    <property type="term" value="P:maturation of SSU-rRNA from tricistronic rRNA transcript (SSU-rRNA, 5.8S rRNA, LSU-rRNA)"/>
    <property type="evidence" value="ECO:0007669"/>
    <property type="project" value="TreeGrafter"/>
</dbReference>
<evidence type="ECO:0000256" key="6">
    <source>
        <dbReference type="SAM" id="MobiDB-lite"/>
    </source>
</evidence>
<dbReference type="InterPro" id="IPR011990">
    <property type="entry name" value="TPR-like_helical_dom_sf"/>
</dbReference>
<dbReference type="InterPro" id="IPR027417">
    <property type="entry name" value="P-loop_NTPase"/>
</dbReference>
<protein>
    <submittedName>
        <fullName evidence="8">ATP-dependent RNA helicase DHX8</fullName>
    </submittedName>
</protein>
<reference evidence="8 9" key="1">
    <citation type="submission" date="2016-02" db="EMBL/GenBank/DDBJ databases">
        <title>Genome analysis of coral dinoflagellate symbionts highlights evolutionary adaptations to a symbiotic lifestyle.</title>
        <authorList>
            <person name="Aranda M."/>
            <person name="Li Y."/>
            <person name="Liew Y.J."/>
            <person name="Baumgarten S."/>
            <person name="Simakov O."/>
            <person name="Wilson M."/>
            <person name="Piel J."/>
            <person name="Ashoor H."/>
            <person name="Bougouffa S."/>
            <person name="Bajic V.B."/>
            <person name="Ryu T."/>
            <person name="Ravasi T."/>
            <person name="Bayer T."/>
            <person name="Micklem G."/>
            <person name="Kim H."/>
            <person name="Bhak J."/>
            <person name="Lajeunesse T.C."/>
            <person name="Voolstra C.R."/>
        </authorList>
    </citation>
    <scope>NUCLEOTIDE SEQUENCE [LARGE SCALE GENOMIC DNA]</scope>
    <source>
        <strain evidence="8 9">CCMP2467</strain>
    </source>
</reference>
<dbReference type="GO" id="GO:0003723">
    <property type="term" value="F:RNA binding"/>
    <property type="evidence" value="ECO:0007669"/>
    <property type="project" value="TreeGrafter"/>
</dbReference>
<dbReference type="EMBL" id="LSRX01000891">
    <property type="protein sequence ID" value="OLP86944.1"/>
    <property type="molecule type" value="Genomic_DNA"/>
</dbReference>
<dbReference type="GO" id="GO:0004386">
    <property type="term" value="F:helicase activity"/>
    <property type="evidence" value="ECO:0007669"/>
    <property type="project" value="UniProtKB-KW"/>
</dbReference>
<dbReference type="OrthoDB" id="423088at2759"/>
<dbReference type="Pfam" id="PF00271">
    <property type="entry name" value="Helicase_C"/>
    <property type="match status" value="1"/>
</dbReference>
<dbReference type="PANTHER" id="PTHR18934:SF99">
    <property type="entry name" value="ATP-DEPENDENT RNA HELICASE DHX37-RELATED"/>
    <property type="match status" value="1"/>
</dbReference>
<evidence type="ECO:0000313" key="9">
    <source>
        <dbReference type="Proteomes" id="UP000186817"/>
    </source>
</evidence>
<proteinExistence type="predicted"/>
<evidence type="ECO:0000256" key="3">
    <source>
        <dbReference type="ARBA" id="ARBA00022806"/>
    </source>
</evidence>
<evidence type="ECO:0000313" key="8">
    <source>
        <dbReference type="EMBL" id="OLP86944.1"/>
    </source>
</evidence>
<keyword evidence="9" id="KW-1185">Reference proteome</keyword>
<keyword evidence="4" id="KW-0067">ATP-binding</keyword>
<dbReference type="CDD" id="cd17917">
    <property type="entry name" value="DEXHc_RHA-like"/>
    <property type="match status" value="1"/>
</dbReference>
<dbReference type="PROSITE" id="PS50005">
    <property type="entry name" value="TPR"/>
    <property type="match status" value="2"/>
</dbReference>
<dbReference type="InterPro" id="IPR001650">
    <property type="entry name" value="Helicase_C-like"/>
</dbReference>
<organism evidence="8 9">
    <name type="scientific">Symbiodinium microadriaticum</name>
    <name type="common">Dinoflagellate</name>
    <name type="synonym">Zooxanthella microadriatica</name>
    <dbReference type="NCBI Taxonomy" id="2951"/>
    <lineage>
        <taxon>Eukaryota</taxon>
        <taxon>Sar</taxon>
        <taxon>Alveolata</taxon>
        <taxon>Dinophyceae</taxon>
        <taxon>Suessiales</taxon>
        <taxon>Symbiodiniaceae</taxon>
        <taxon>Symbiodinium</taxon>
    </lineage>
</organism>
<dbReference type="Gene3D" id="1.25.40.10">
    <property type="entry name" value="Tetratricopeptide repeat domain"/>
    <property type="match status" value="1"/>
</dbReference>
<feature type="region of interest" description="Disordered" evidence="6">
    <location>
        <begin position="558"/>
        <end position="580"/>
    </location>
</feature>